<comment type="caution">
    <text evidence="7">The sequence shown here is derived from an EMBL/GenBank/DDBJ whole genome shotgun (WGS) entry which is preliminary data.</text>
</comment>
<dbReference type="PROSITE" id="PS00211">
    <property type="entry name" value="ABC_TRANSPORTER_1"/>
    <property type="match status" value="1"/>
</dbReference>
<sequence length="276" mass="29735">MRPDTPAVAQSTALLQLSQLGVCYEGGGAQAPRWILRDVDLTVHEGEFVTVMGSSGAGKSTLLNVVAQTLAPSAGRILFRGRPVGGEGMPAQPGSGRQIGYVTQDDNLLPWRSVWDNVMFPLELAGKPSAADVARVRRLVEQVGLGQRTGHYPHQLSGGMRKRASLARTLAYNPPVVLMDEPFGALDAETRAQLQADLLALWASERKTILFVTHDINEAIALGDRVVLLSGSPGRVVLERHIDIPRPRDPESIFKAPTFAGHYDAIRACLRHGVGA</sequence>
<dbReference type="Pfam" id="PF00005">
    <property type="entry name" value="ABC_tran"/>
    <property type="match status" value="1"/>
</dbReference>
<dbReference type="InterPro" id="IPR003593">
    <property type="entry name" value="AAA+_ATPase"/>
</dbReference>
<dbReference type="OrthoDB" id="9783039at2"/>
<dbReference type="InterPro" id="IPR050166">
    <property type="entry name" value="ABC_transporter_ATP-bind"/>
</dbReference>
<keyword evidence="2" id="KW-0813">Transport</keyword>
<dbReference type="SUPFAM" id="SSF52540">
    <property type="entry name" value="P-loop containing nucleoside triphosphate hydrolases"/>
    <property type="match status" value="1"/>
</dbReference>
<dbReference type="PANTHER" id="PTHR42788">
    <property type="entry name" value="TAURINE IMPORT ATP-BINDING PROTEIN-RELATED"/>
    <property type="match status" value="1"/>
</dbReference>
<dbReference type="AlphaFoldDB" id="A0A370FEK5"/>
<reference evidence="7 8" key="1">
    <citation type="submission" date="2018-07" db="EMBL/GenBank/DDBJ databases">
        <title>Genomic Encyclopedia of Type Strains, Phase IV (KMG-IV): sequencing the most valuable type-strain genomes for metagenomic binning, comparative biology and taxonomic classification.</title>
        <authorList>
            <person name="Goeker M."/>
        </authorList>
    </citation>
    <scope>NUCLEOTIDE SEQUENCE [LARGE SCALE GENOMIC DNA]</scope>
    <source>
        <strain evidence="7 8">DSM 21352</strain>
    </source>
</reference>
<name>A0A370FEK5_9BURK</name>
<dbReference type="PROSITE" id="PS50893">
    <property type="entry name" value="ABC_TRANSPORTER_2"/>
    <property type="match status" value="1"/>
</dbReference>
<dbReference type="InterPro" id="IPR027417">
    <property type="entry name" value="P-loop_NTPase"/>
</dbReference>
<dbReference type="GO" id="GO:0016887">
    <property type="term" value="F:ATP hydrolysis activity"/>
    <property type="evidence" value="ECO:0007669"/>
    <property type="project" value="InterPro"/>
</dbReference>
<comment type="similarity">
    <text evidence="1">Belongs to the ABC transporter superfamily.</text>
</comment>
<evidence type="ECO:0000256" key="2">
    <source>
        <dbReference type="ARBA" id="ARBA00022448"/>
    </source>
</evidence>
<proteinExistence type="inferred from homology"/>
<dbReference type="Proteomes" id="UP000255265">
    <property type="component" value="Unassembled WGS sequence"/>
</dbReference>
<accession>A0A370FEK5</accession>
<evidence type="ECO:0000313" key="8">
    <source>
        <dbReference type="Proteomes" id="UP000255265"/>
    </source>
</evidence>
<dbReference type="SMART" id="SM00382">
    <property type="entry name" value="AAA"/>
    <property type="match status" value="1"/>
</dbReference>
<dbReference type="InterPro" id="IPR017871">
    <property type="entry name" value="ABC_transporter-like_CS"/>
</dbReference>
<dbReference type="CDD" id="cd03293">
    <property type="entry name" value="ABC_NrtD_SsuB_transporters"/>
    <property type="match status" value="1"/>
</dbReference>
<organism evidence="7 8">
    <name type="scientific">Pseudacidovorax intermedius</name>
    <dbReference type="NCBI Taxonomy" id="433924"/>
    <lineage>
        <taxon>Bacteria</taxon>
        <taxon>Pseudomonadati</taxon>
        <taxon>Pseudomonadota</taxon>
        <taxon>Betaproteobacteria</taxon>
        <taxon>Burkholderiales</taxon>
        <taxon>Comamonadaceae</taxon>
        <taxon>Pseudacidovorax</taxon>
    </lineage>
</organism>
<dbReference type="EMBL" id="QQAV01000007">
    <property type="protein sequence ID" value="RDI22827.1"/>
    <property type="molecule type" value="Genomic_DNA"/>
</dbReference>
<keyword evidence="3" id="KW-0472">Membrane</keyword>
<evidence type="ECO:0000256" key="4">
    <source>
        <dbReference type="ARBA" id="ARBA00022741"/>
    </source>
</evidence>
<protein>
    <submittedName>
        <fullName evidence="7">NitT/TauT family transport system ATP-binding protein</fullName>
    </submittedName>
</protein>
<dbReference type="PANTHER" id="PTHR42788:SF13">
    <property type="entry name" value="ALIPHATIC SULFONATES IMPORT ATP-BINDING PROTEIN SSUB"/>
    <property type="match status" value="1"/>
</dbReference>
<evidence type="ECO:0000256" key="3">
    <source>
        <dbReference type="ARBA" id="ARBA00022475"/>
    </source>
</evidence>
<dbReference type="InterPro" id="IPR003439">
    <property type="entry name" value="ABC_transporter-like_ATP-bd"/>
</dbReference>
<evidence type="ECO:0000256" key="1">
    <source>
        <dbReference type="ARBA" id="ARBA00005417"/>
    </source>
</evidence>
<feature type="domain" description="ABC transporter" evidence="6">
    <location>
        <begin position="15"/>
        <end position="256"/>
    </location>
</feature>
<evidence type="ECO:0000313" key="7">
    <source>
        <dbReference type="EMBL" id="RDI22827.1"/>
    </source>
</evidence>
<dbReference type="Gene3D" id="3.40.50.300">
    <property type="entry name" value="P-loop containing nucleotide triphosphate hydrolases"/>
    <property type="match status" value="1"/>
</dbReference>
<gene>
    <name evidence="7" type="ORF">DFR41_107230</name>
</gene>
<keyword evidence="3" id="KW-1003">Cell membrane</keyword>
<evidence type="ECO:0000256" key="5">
    <source>
        <dbReference type="ARBA" id="ARBA00022840"/>
    </source>
</evidence>
<keyword evidence="8" id="KW-1185">Reference proteome</keyword>
<keyword evidence="4" id="KW-0547">Nucleotide-binding</keyword>
<keyword evidence="5 7" id="KW-0067">ATP-binding</keyword>
<evidence type="ECO:0000259" key="6">
    <source>
        <dbReference type="PROSITE" id="PS50893"/>
    </source>
</evidence>
<dbReference type="GO" id="GO:0005524">
    <property type="term" value="F:ATP binding"/>
    <property type="evidence" value="ECO:0007669"/>
    <property type="project" value="UniProtKB-KW"/>
</dbReference>
<dbReference type="RefSeq" id="WP_114803763.1">
    <property type="nucleotide sequence ID" value="NZ_QQAV01000007.1"/>
</dbReference>